<keyword evidence="2" id="KW-1185">Reference proteome</keyword>
<reference evidence="1" key="1">
    <citation type="submission" date="2022-06" db="EMBL/GenBank/DDBJ databases">
        <title>Isolation and Genomics of Futiania mangrovii gen. nov., sp. nov., a Rare and Metabolically-versatile member in the Class Alphaproteobacteria.</title>
        <authorList>
            <person name="Liu L."/>
            <person name="Huang W.-C."/>
            <person name="Pan J."/>
            <person name="Li J."/>
            <person name="Huang Y."/>
            <person name="Du H."/>
            <person name="Liu Y."/>
            <person name="Li M."/>
        </authorList>
    </citation>
    <scope>NUCLEOTIDE SEQUENCE</scope>
    <source>
        <strain evidence="1">FT118</strain>
    </source>
</reference>
<evidence type="ECO:0000313" key="2">
    <source>
        <dbReference type="Proteomes" id="UP001055804"/>
    </source>
</evidence>
<evidence type="ECO:0000313" key="1">
    <source>
        <dbReference type="EMBL" id="MCP1337386.1"/>
    </source>
</evidence>
<sequence>MTRMPYRARTATGDVFDIEFPLHEETGDPVRVSQLVSLILSALDRDLAIGGETSNGDVLQAMAMATAIRAAMIHAPQPVTARLARELLDDALDAMESAPRRSPQSGHA</sequence>
<gene>
    <name evidence="1" type="ORF">NJQ99_13265</name>
</gene>
<protein>
    <submittedName>
        <fullName evidence="1">Uncharacterized protein</fullName>
    </submittedName>
</protein>
<dbReference type="EMBL" id="JAMZFT010000003">
    <property type="protein sequence ID" value="MCP1337386.1"/>
    <property type="molecule type" value="Genomic_DNA"/>
</dbReference>
<proteinExistence type="predicted"/>
<dbReference type="AlphaFoldDB" id="A0A9J6PMU3"/>
<accession>A0A9J6PMU3</accession>
<comment type="caution">
    <text evidence="1">The sequence shown here is derived from an EMBL/GenBank/DDBJ whole genome shotgun (WGS) entry which is preliminary data.</text>
</comment>
<name>A0A9J6PMU3_9PROT</name>
<dbReference type="RefSeq" id="WP_269333354.1">
    <property type="nucleotide sequence ID" value="NZ_JAMZFT010000003.1"/>
</dbReference>
<dbReference type="Proteomes" id="UP001055804">
    <property type="component" value="Unassembled WGS sequence"/>
</dbReference>
<organism evidence="1 2">
    <name type="scientific">Futiania mangrovi</name>
    <dbReference type="NCBI Taxonomy" id="2959716"/>
    <lineage>
        <taxon>Bacteria</taxon>
        <taxon>Pseudomonadati</taxon>
        <taxon>Pseudomonadota</taxon>
        <taxon>Alphaproteobacteria</taxon>
        <taxon>Futianiales</taxon>
        <taxon>Futianiaceae</taxon>
        <taxon>Futiania</taxon>
    </lineage>
</organism>